<feature type="region of interest" description="Disordered" evidence="1">
    <location>
        <begin position="55"/>
        <end position="75"/>
    </location>
</feature>
<protein>
    <submittedName>
        <fullName evidence="3">Uncharacterized protein</fullName>
    </submittedName>
</protein>
<dbReference type="Proteomes" id="UP000316476">
    <property type="component" value="Unassembled WGS sequence"/>
</dbReference>
<comment type="caution">
    <text evidence="3">The sequence shown here is derived from an EMBL/GenBank/DDBJ whole genome shotgun (WGS) entry which is preliminary data.</text>
</comment>
<evidence type="ECO:0000256" key="2">
    <source>
        <dbReference type="SAM" id="Phobius"/>
    </source>
</evidence>
<accession>A0A5C6FTP5</accession>
<evidence type="ECO:0000256" key="1">
    <source>
        <dbReference type="SAM" id="MobiDB-lite"/>
    </source>
</evidence>
<feature type="region of interest" description="Disordered" evidence="1">
    <location>
        <begin position="102"/>
        <end position="148"/>
    </location>
</feature>
<gene>
    <name evidence="3" type="ORF">V7x_04040</name>
</gene>
<feature type="compositionally biased region" description="Basic residues" evidence="1">
    <location>
        <begin position="64"/>
        <end position="74"/>
    </location>
</feature>
<proteinExistence type="predicted"/>
<evidence type="ECO:0000313" key="3">
    <source>
        <dbReference type="EMBL" id="TWU64860.1"/>
    </source>
</evidence>
<dbReference type="RefSeq" id="WP_146410466.1">
    <property type="nucleotide sequence ID" value="NZ_SJPZ01000001.1"/>
</dbReference>
<dbReference type="AlphaFoldDB" id="A0A5C6FTP5"/>
<name>A0A5C6FTP5_9PLAN</name>
<feature type="transmembrane region" description="Helical" evidence="2">
    <location>
        <begin position="80"/>
        <end position="97"/>
    </location>
</feature>
<keyword evidence="2" id="KW-1133">Transmembrane helix</keyword>
<organism evidence="3 4">
    <name type="scientific">Crateriforma conspicua</name>
    <dbReference type="NCBI Taxonomy" id="2527996"/>
    <lineage>
        <taxon>Bacteria</taxon>
        <taxon>Pseudomonadati</taxon>
        <taxon>Planctomycetota</taxon>
        <taxon>Planctomycetia</taxon>
        <taxon>Planctomycetales</taxon>
        <taxon>Planctomycetaceae</taxon>
        <taxon>Crateriforma</taxon>
    </lineage>
</organism>
<keyword evidence="2" id="KW-0812">Transmembrane</keyword>
<dbReference type="EMBL" id="SJPZ01000001">
    <property type="protein sequence ID" value="TWU64860.1"/>
    <property type="molecule type" value="Genomic_DNA"/>
</dbReference>
<reference evidence="3 4" key="1">
    <citation type="submission" date="2019-02" db="EMBL/GenBank/DDBJ databases">
        <title>Deep-cultivation of Planctomycetes and their phenomic and genomic characterization uncovers novel biology.</title>
        <authorList>
            <person name="Wiegand S."/>
            <person name="Jogler M."/>
            <person name="Boedeker C."/>
            <person name="Pinto D."/>
            <person name="Vollmers J."/>
            <person name="Rivas-Marin E."/>
            <person name="Kohn T."/>
            <person name="Peeters S.H."/>
            <person name="Heuer A."/>
            <person name="Rast P."/>
            <person name="Oberbeckmann S."/>
            <person name="Bunk B."/>
            <person name="Jeske O."/>
            <person name="Meyerdierks A."/>
            <person name="Storesund J.E."/>
            <person name="Kallscheuer N."/>
            <person name="Luecker S."/>
            <person name="Lage O.M."/>
            <person name="Pohl T."/>
            <person name="Merkel B.J."/>
            <person name="Hornburger P."/>
            <person name="Mueller R.-W."/>
            <person name="Bruemmer F."/>
            <person name="Labrenz M."/>
            <person name="Spormann A.M."/>
            <person name="Op Den Camp H."/>
            <person name="Overmann J."/>
            <person name="Amann R."/>
            <person name="Jetten M.S.M."/>
            <person name="Mascher T."/>
            <person name="Medema M.H."/>
            <person name="Devos D.P."/>
            <person name="Kaster A.-K."/>
            <person name="Ovreas L."/>
            <person name="Rohde M."/>
            <person name="Galperin M.Y."/>
            <person name="Jogler C."/>
        </authorList>
    </citation>
    <scope>NUCLEOTIDE SEQUENCE [LARGE SCALE GENOMIC DNA]</scope>
    <source>
        <strain evidence="3 4">V7</strain>
    </source>
</reference>
<sequence length="218" mass="23851">MIRCEQFQQRLDDQMDRRQPVHQDPQLIEHAKHCSTCAVNLSVARSIQQMEPIATANYPPKTPATKHRISKNRSTKPSSITWASAACVALGLMIYVWPDPASPSAQTADRHETQAVRSANSISPDERALVGTSDPSSPIDRITNTDPRLPQSVLSDQWLAGGPTPGPSVPAWQQWRPDMWVGQTMPVVRSVRSSVAPVGRSLLKAMALLASDRAGETS</sequence>
<keyword evidence="2" id="KW-0472">Membrane</keyword>
<dbReference type="OrthoDB" id="9955299at2"/>
<evidence type="ECO:0000313" key="4">
    <source>
        <dbReference type="Proteomes" id="UP000316476"/>
    </source>
</evidence>